<dbReference type="EMBL" id="CALTRL010005723">
    <property type="protein sequence ID" value="CAH7685456.1"/>
    <property type="molecule type" value="Genomic_DNA"/>
</dbReference>
<feature type="region of interest" description="Disordered" evidence="1">
    <location>
        <begin position="271"/>
        <end position="292"/>
    </location>
</feature>
<reference evidence="3" key="1">
    <citation type="submission" date="2022-06" db="EMBL/GenBank/DDBJ databases">
        <authorList>
            <consortium name="SYNGENTA / RWTH Aachen University"/>
        </authorList>
    </citation>
    <scope>NUCLEOTIDE SEQUENCE</scope>
</reference>
<feature type="compositionally biased region" description="Polar residues" evidence="1">
    <location>
        <begin position="139"/>
        <end position="150"/>
    </location>
</feature>
<dbReference type="AlphaFoldDB" id="A0AAV0BFS1"/>
<evidence type="ECO:0000256" key="1">
    <source>
        <dbReference type="SAM" id="MobiDB-lite"/>
    </source>
</evidence>
<evidence type="ECO:0000313" key="4">
    <source>
        <dbReference type="Proteomes" id="UP001153365"/>
    </source>
</evidence>
<proteinExistence type="predicted"/>
<evidence type="ECO:0000256" key="2">
    <source>
        <dbReference type="SAM" id="Phobius"/>
    </source>
</evidence>
<feature type="compositionally biased region" description="Low complexity" evidence="1">
    <location>
        <begin position="23"/>
        <end position="35"/>
    </location>
</feature>
<name>A0AAV0BFS1_PHAPC</name>
<feature type="compositionally biased region" description="Low complexity" evidence="1">
    <location>
        <begin position="165"/>
        <end position="182"/>
    </location>
</feature>
<accession>A0AAV0BFS1</accession>
<keyword evidence="2" id="KW-0472">Membrane</keyword>
<keyword evidence="2" id="KW-1133">Transmembrane helix</keyword>
<evidence type="ECO:0000313" key="3">
    <source>
        <dbReference type="EMBL" id="CAH7685456.1"/>
    </source>
</evidence>
<keyword evidence="4" id="KW-1185">Reference proteome</keyword>
<gene>
    <name evidence="3" type="ORF">PPACK8108_LOCUS19981</name>
</gene>
<feature type="compositionally biased region" description="Basic and acidic residues" evidence="1">
    <location>
        <begin position="98"/>
        <end position="107"/>
    </location>
</feature>
<feature type="region of interest" description="Disordered" evidence="1">
    <location>
        <begin position="1"/>
        <end position="190"/>
    </location>
</feature>
<feature type="transmembrane region" description="Helical" evidence="2">
    <location>
        <begin position="227"/>
        <end position="248"/>
    </location>
</feature>
<protein>
    <submittedName>
        <fullName evidence="3">Uncharacterized protein</fullName>
    </submittedName>
</protein>
<comment type="caution">
    <text evidence="3">The sequence shown here is derived from an EMBL/GenBank/DDBJ whole genome shotgun (WGS) entry which is preliminary data.</text>
</comment>
<sequence length="292" mass="32424">MAHNFQLDQRMRPPPVSRYNHLPSSPIDSSYRPSSNDGHYGKDGAPPSRFMSPIPPAASGRQHYPQSRPPAVKLNIAKSQPRPTQDRFNHQHQTKPQDPFRDPDYHIHQQRSHQLNQPKPLRINKPRLSPPRAAFVDPQSPTRSIQSFDSGSDYDQRQQILTQQSSIPPSLSSSASSSSNKSFQKTRPSSVLPLRKLESNGFSSIHGASGDSDWLQKQRNSKRRFQLILGVAFIVLLLIIVGVVLSVVNKKSESPPPKALSWANGASADSIPSFARDSTNTPSTTRQPQGSH</sequence>
<feature type="compositionally biased region" description="Polar residues" evidence="1">
    <location>
        <begin position="276"/>
        <end position="292"/>
    </location>
</feature>
<keyword evidence="2" id="KW-0812">Transmembrane</keyword>
<organism evidence="3 4">
    <name type="scientific">Phakopsora pachyrhizi</name>
    <name type="common">Asian soybean rust disease fungus</name>
    <dbReference type="NCBI Taxonomy" id="170000"/>
    <lineage>
        <taxon>Eukaryota</taxon>
        <taxon>Fungi</taxon>
        <taxon>Dikarya</taxon>
        <taxon>Basidiomycota</taxon>
        <taxon>Pucciniomycotina</taxon>
        <taxon>Pucciniomycetes</taxon>
        <taxon>Pucciniales</taxon>
        <taxon>Phakopsoraceae</taxon>
        <taxon>Phakopsora</taxon>
    </lineage>
</organism>
<dbReference type="Proteomes" id="UP001153365">
    <property type="component" value="Unassembled WGS sequence"/>
</dbReference>